<evidence type="ECO:0000256" key="1">
    <source>
        <dbReference type="SAM" id="SignalP"/>
    </source>
</evidence>
<feature type="chain" id="PRO_5023086384" evidence="1">
    <location>
        <begin position="26"/>
        <end position="426"/>
    </location>
</feature>
<name>A0A5C5VM06_9BACT</name>
<dbReference type="RefSeq" id="WP_146429214.1">
    <property type="nucleotide sequence ID" value="NZ_SJPF01000001.1"/>
</dbReference>
<evidence type="ECO:0000313" key="2">
    <source>
        <dbReference type="EMBL" id="TWT39010.1"/>
    </source>
</evidence>
<accession>A0A5C5VM06</accession>
<reference evidence="2 3" key="1">
    <citation type="submission" date="2019-02" db="EMBL/GenBank/DDBJ databases">
        <title>Deep-cultivation of Planctomycetes and their phenomic and genomic characterization uncovers novel biology.</title>
        <authorList>
            <person name="Wiegand S."/>
            <person name="Jogler M."/>
            <person name="Boedeker C."/>
            <person name="Pinto D."/>
            <person name="Vollmers J."/>
            <person name="Rivas-Marin E."/>
            <person name="Kohn T."/>
            <person name="Peeters S.H."/>
            <person name="Heuer A."/>
            <person name="Rast P."/>
            <person name="Oberbeckmann S."/>
            <person name="Bunk B."/>
            <person name="Jeske O."/>
            <person name="Meyerdierks A."/>
            <person name="Storesund J.E."/>
            <person name="Kallscheuer N."/>
            <person name="Luecker S."/>
            <person name="Lage O.M."/>
            <person name="Pohl T."/>
            <person name="Merkel B.J."/>
            <person name="Hornburger P."/>
            <person name="Mueller R.-W."/>
            <person name="Bruemmer F."/>
            <person name="Labrenz M."/>
            <person name="Spormann A.M."/>
            <person name="Op Den Camp H."/>
            <person name="Overmann J."/>
            <person name="Amann R."/>
            <person name="Jetten M.S.M."/>
            <person name="Mascher T."/>
            <person name="Medema M.H."/>
            <person name="Devos D.P."/>
            <person name="Kaster A.-K."/>
            <person name="Ovreas L."/>
            <person name="Rohde M."/>
            <person name="Galperin M.Y."/>
            <person name="Jogler C."/>
        </authorList>
    </citation>
    <scope>NUCLEOTIDE SEQUENCE [LARGE SCALE GENOMIC DNA]</scope>
    <source>
        <strain evidence="2 3">Enr8</strain>
    </source>
</reference>
<sequence length="426" mass="45050" precursor="true">MSKRKVTTLVLAIALVCGLTRLATAQPTPPPSGPIVAQAFPGMPYQLVDPANYVSPFASLFTSTRGPSTSDELDAYFQSSSRSRLLNVPEMFGDRRVSGPTILLTPVATGLPGLGAEIPVSAAISGLSVAENNQALPSDRVWVAYNYFHNALDVQTDTRFGAAPQNRSQSLHRTVFAFEKLLDSGRTSIELRMPFGGAFGADGVAGAFGASSQYGVQGHNVGNMNLVLKRLLYAEEGFALSTGLGLEVPTGSTGLVTYGPIQASFDSQTVHFVPYVAMTQRSGCWFGHLFTQIDFASQGDPLRVTINDTGAGDLIGRVNQPALWGLDIGGGYWLVPPCGCNKGLALVAELHYTTPLQDDDAFSAAGTLTTASVNTAASPAYEVLNFTAGLQLGLGGGWQLRSGAVFPGRAEKVFDAEYLLQLNRGF</sequence>
<comment type="caution">
    <text evidence="2">The sequence shown here is derived from an EMBL/GenBank/DDBJ whole genome shotgun (WGS) entry which is preliminary data.</text>
</comment>
<organism evidence="2 3">
    <name type="scientific">Blastopirellula retiformator</name>
    <dbReference type="NCBI Taxonomy" id="2527970"/>
    <lineage>
        <taxon>Bacteria</taxon>
        <taxon>Pseudomonadati</taxon>
        <taxon>Planctomycetota</taxon>
        <taxon>Planctomycetia</taxon>
        <taxon>Pirellulales</taxon>
        <taxon>Pirellulaceae</taxon>
        <taxon>Blastopirellula</taxon>
    </lineage>
</organism>
<dbReference type="AlphaFoldDB" id="A0A5C5VM06"/>
<keyword evidence="3" id="KW-1185">Reference proteome</keyword>
<protein>
    <submittedName>
        <fullName evidence="2">Uncharacterized protein</fullName>
    </submittedName>
</protein>
<dbReference type="Proteomes" id="UP000318878">
    <property type="component" value="Unassembled WGS sequence"/>
</dbReference>
<keyword evidence="1" id="KW-0732">Signal</keyword>
<feature type="signal peptide" evidence="1">
    <location>
        <begin position="1"/>
        <end position="25"/>
    </location>
</feature>
<evidence type="ECO:0000313" key="3">
    <source>
        <dbReference type="Proteomes" id="UP000318878"/>
    </source>
</evidence>
<dbReference type="EMBL" id="SJPF01000001">
    <property type="protein sequence ID" value="TWT39010.1"/>
    <property type="molecule type" value="Genomic_DNA"/>
</dbReference>
<dbReference type="OrthoDB" id="225378at2"/>
<gene>
    <name evidence="2" type="ORF">Enr8_07050</name>
</gene>
<proteinExistence type="predicted"/>